<evidence type="ECO:0000259" key="2">
    <source>
        <dbReference type="Pfam" id="PF00582"/>
    </source>
</evidence>
<dbReference type="CDD" id="cd00293">
    <property type="entry name" value="USP-like"/>
    <property type="match status" value="1"/>
</dbReference>
<dbReference type="GeneID" id="78125280"/>
<dbReference type="RefSeq" id="WP_089892536.1">
    <property type="nucleotide sequence ID" value="NZ_FNPR01000003.1"/>
</dbReference>
<dbReference type="Pfam" id="PF00582">
    <property type="entry name" value="Usp"/>
    <property type="match status" value="1"/>
</dbReference>
<gene>
    <name evidence="3" type="ORF">SAMN05444486_103330</name>
</gene>
<evidence type="ECO:0000313" key="4">
    <source>
        <dbReference type="Proteomes" id="UP000199026"/>
    </source>
</evidence>
<reference evidence="3 4" key="1">
    <citation type="submission" date="2016-10" db="EMBL/GenBank/DDBJ databases">
        <authorList>
            <person name="de Groot N.N."/>
        </authorList>
    </citation>
    <scope>NUCLEOTIDE SEQUENCE [LARGE SCALE GENOMIC DNA]</scope>
    <source>
        <strain evidence="3 4">DSM 24677</strain>
    </source>
</reference>
<evidence type="ECO:0000256" key="1">
    <source>
        <dbReference type="ARBA" id="ARBA00008791"/>
    </source>
</evidence>
<feature type="domain" description="UspA" evidence="2">
    <location>
        <begin position="155"/>
        <end position="278"/>
    </location>
</feature>
<name>A0A1H3M3A6_9RHOB</name>
<accession>A0A1H3M3A6</accession>
<sequence>MSYKTIFTALSQDALAKPILDHAGAMAQANDAHLEALCLGVDRSQTGYYYAGANAMILQEVIEKAGEEALALEAFAEAQLGKTDLRWSCEHGVAQLPDIGRHAAARARFADIAVLPTPYGDDRGQEQEALVEACLFEAGVPVLIVPEKRAPVGAYETVIIGWNESDEALGAIRAAMPILKQAKNVHVVVIDPPKHEPNRSDPGGLLSVWLARHDVHVEIDVLSKTMPRVSDVLLRHASDIDADLIVMGAYGHSRFREAILGGATRYMLEQSKLPVLMAH</sequence>
<protein>
    <submittedName>
        <fullName evidence="3">Universal stress protein family protein</fullName>
    </submittedName>
</protein>
<dbReference type="OrthoDB" id="9804721at2"/>
<dbReference type="InterPro" id="IPR006016">
    <property type="entry name" value="UspA"/>
</dbReference>
<dbReference type="EMBL" id="FNPR01000003">
    <property type="protein sequence ID" value="SDY70709.1"/>
    <property type="molecule type" value="Genomic_DNA"/>
</dbReference>
<dbReference type="Proteomes" id="UP000199026">
    <property type="component" value="Unassembled WGS sequence"/>
</dbReference>
<proteinExistence type="inferred from homology"/>
<keyword evidence="4" id="KW-1185">Reference proteome</keyword>
<dbReference type="STRING" id="576131.SAMN05444486_103330"/>
<dbReference type="PANTHER" id="PTHR46268:SF15">
    <property type="entry name" value="UNIVERSAL STRESS PROTEIN HP_0031"/>
    <property type="match status" value="1"/>
</dbReference>
<evidence type="ECO:0000313" key="3">
    <source>
        <dbReference type="EMBL" id="SDY70709.1"/>
    </source>
</evidence>
<dbReference type="Gene3D" id="3.40.50.12370">
    <property type="match status" value="1"/>
</dbReference>
<dbReference type="PRINTS" id="PR01438">
    <property type="entry name" value="UNVRSLSTRESS"/>
</dbReference>
<dbReference type="AlphaFoldDB" id="A0A1H3M3A6"/>
<organism evidence="3 4">
    <name type="scientific">Lentibacter algarum</name>
    <dbReference type="NCBI Taxonomy" id="576131"/>
    <lineage>
        <taxon>Bacteria</taxon>
        <taxon>Pseudomonadati</taxon>
        <taxon>Pseudomonadota</taxon>
        <taxon>Alphaproteobacteria</taxon>
        <taxon>Rhodobacterales</taxon>
        <taxon>Roseobacteraceae</taxon>
        <taxon>Lentibacter</taxon>
    </lineage>
</organism>
<dbReference type="InterPro" id="IPR006015">
    <property type="entry name" value="Universal_stress_UspA"/>
</dbReference>
<dbReference type="SUPFAM" id="SSF52402">
    <property type="entry name" value="Adenine nucleotide alpha hydrolases-like"/>
    <property type="match status" value="2"/>
</dbReference>
<dbReference type="PANTHER" id="PTHR46268">
    <property type="entry name" value="STRESS RESPONSE PROTEIN NHAX"/>
    <property type="match status" value="1"/>
</dbReference>
<comment type="similarity">
    <text evidence="1">Belongs to the universal stress protein A family.</text>
</comment>